<feature type="domain" description="Ecp2 effector protein-like" evidence="1">
    <location>
        <begin position="44"/>
        <end position="147"/>
    </location>
</feature>
<dbReference type="Proteomes" id="UP001446871">
    <property type="component" value="Unassembled WGS sequence"/>
</dbReference>
<evidence type="ECO:0000313" key="3">
    <source>
        <dbReference type="Proteomes" id="UP001446871"/>
    </source>
</evidence>
<sequence>MHKGADYGVEDCPKSICKSADTKLCSEPQTTGLGRINVQPLSQIGDAAAQWSDCEQLLRDLQSGSGDPPKRLFLDGERHDAGGGKYTRIAGKGKCAIGFRAASGTPGNSFLAMSAADADVLFRTANRDVGGKEEAKGKLYTEGTVKCGQHTTRWIIQNGEKPIEKA</sequence>
<proteinExistence type="predicted"/>
<comment type="caution">
    <text evidence="2">The sequence shown here is derived from an EMBL/GenBank/DDBJ whole genome shotgun (WGS) entry which is preliminary data.</text>
</comment>
<gene>
    <name evidence="2" type="ORF">PG996_015556</name>
</gene>
<keyword evidence="3" id="KW-1185">Reference proteome</keyword>
<protein>
    <recommendedName>
        <fullName evidence="1">Ecp2 effector protein-like domain-containing protein</fullName>
    </recommendedName>
</protein>
<name>A0ABR1TLJ1_9PEZI</name>
<evidence type="ECO:0000259" key="1">
    <source>
        <dbReference type="Pfam" id="PF14856"/>
    </source>
</evidence>
<dbReference type="EMBL" id="JAQQWM010000009">
    <property type="protein sequence ID" value="KAK8047492.1"/>
    <property type="molecule type" value="Genomic_DNA"/>
</dbReference>
<reference evidence="2 3" key="1">
    <citation type="submission" date="2023-01" db="EMBL/GenBank/DDBJ databases">
        <title>Analysis of 21 Apiospora genomes using comparative genomics revels a genus with tremendous synthesis potential of carbohydrate active enzymes and secondary metabolites.</title>
        <authorList>
            <person name="Sorensen T."/>
        </authorList>
    </citation>
    <scope>NUCLEOTIDE SEQUENCE [LARGE SCALE GENOMIC DNA]</scope>
    <source>
        <strain evidence="2 3">CBS 83171</strain>
    </source>
</reference>
<accession>A0ABR1TLJ1</accession>
<organism evidence="2 3">
    <name type="scientific">Apiospora saccharicola</name>
    <dbReference type="NCBI Taxonomy" id="335842"/>
    <lineage>
        <taxon>Eukaryota</taxon>
        <taxon>Fungi</taxon>
        <taxon>Dikarya</taxon>
        <taxon>Ascomycota</taxon>
        <taxon>Pezizomycotina</taxon>
        <taxon>Sordariomycetes</taxon>
        <taxon>Xylariomycetidae</taxon>
        <taxon>Amphisphaeriales</taxon>
        <taxon>Apiosporaceae</taxon>
        <taxon>Apiospora</taxon>
    </lineage>
</organism>
<evidence type="ECO:0000313" key="2">
    <source>
        <dbReference type="EMBL" id="KAK8047492.1"/>
    </source>
</evidence>
<dbReference type="Pfam" id="PF14856">
    <property type="entry name" value="Hce2"/>
    <property type="match status" value="1"/>
</dbReference>
<dbReference type="InterPro" id="IPR029226">
    <property type="entry name" value="Ecp2-like"/>
</dbReference>